<keyword evidence="3 5" id="KW-0819">tRNA processing</keyword>
<evidence type="ECO:0000256" key="4">
    <source>
        <dbReference type="ARBA" id="ARBA00023235"/>
    </source>
</evidence>
<dbReference type="CDD" id="cd02573">
    <property type="entry name" value="PseudoU_synth_EcTruB"/>
    <property type="match status" value="1"/>
</dbReference>
<dbReference type="Gene3D" id="3.30.2350.10">
    <property type="entry name" value="Pseudouridine synthase"/>
    <property type="match status" value="1"/>
</dbReference>
<evidence type="ECO:0000256" key="1">
    <source>
        <dbReference type="ARBA" id="ARBA00000385"/>
    </source>
</evidence>
<reference evidence="8" key="1">
    <citation type="submission" date="2022-05" db="EMBL/GenBank/DDBJ databases">
        <authorList>
            <person name="Oliphant S.A."/>
            <person name="Watson-Haigh N.S."/>
            <person name="Sumby K.M."/>
            <person name="Gardner J.M."/>
            <person name="Jiranek V."/>
        </authorList>
    </citation>
    <scope>NUCLEOTIDE SEQUENCE</scope>
    <source>
        <strain evidence="8">KI3_B9</strain>
    </source>
</reference>
<name>A0ABY5C4K4_9LACO</name>
<dbReference type="PANTHER" id="PTHR13767">
    <property type="entry name" value="TRNA-PSEUDOURIDINE SYNTHASE"/>
    <property type="match status" value="1"/>
</dbReference>
<dbReference type="InterPro" id="IPR014780">
    <property type="entry name" value="tRNA_psdUridine_synth_TruB"/>
</dbReference>
<dbReference type="GO" id="GO:0160148">
    <property type="term" value="F:tRNA pseudouridine(55) synthase activity"/>
    <property type="evidence" value="ECO:0007669"/>
    <property type="project" value="UniProtKB-EC"/>
</dbReference>
<dbReference type="Proteomes" id="UP001056093">
    <property type="component" value="Chromosome"/>
</dbReference>
<dbReference type="SUPFAM" id="SSF55120">
    <property type="entry name" value="Pseudouridine synthase"/>
    <property type="match status" value="1"/>
</dbReference>
<gene>
    <name evidence="5 8" type="primary">truB</name>
    <name evidence="8" type="ORF">M3M36_01200</name>
</gene>
<feature type="domain" description="Pseudouridine synthase II N-terminal" evidence="6">
    <location>
        <begin position="32"/>
        <end position="188"/>
    </location>
</feature>
<evidence type="ECO:0000259" key="7">
    <source>
        <dbReference type="Pfam" id="PF16198"/>
    </source>
</evidence>
<evidence type="ECO:0000313" key="8">
    <source>
        <dbReference type="EMBL" id="USS92260.1"/>
    </source>
</evidence>
<dbReference type="InterPro" id="IPR002501">
    <property type="entry name" value="PsdUridine_synth_N"/>
</dbReference>
<evidence type="ECO:0000256" key="3">
    <source>
        <dbReference type="ARBA" id="ARBA00022694"/>
    </source>
</evidence>
<evidence type="ECO:0000256" key="5">
    <source>
        <dbReference type="HAMAP-Rule" id="MF_01080"/>
    </source>
</evidence>
<accession>A0ABY5C4K4</accession>
<comment type="catalytic activity">
    <reaction evidence="1 5">
        <text>uridine(55) in tRNA = pseudouridine(55) in tRNA</text>
        <dbReference type="Rhea" id="RHEA:42532"/>
        <dbReference type="Rhea" id="RHEA-COMP:10101"/>
        <dbReference type="Rhea" id="RHEA-COMP:10102"/>
        <dbReference type="ChEBI" id="CHEBI:65314"/>
        <dbReference type="ChEBI" id="CHEBI:65315"/>
        <dbReference type="EC" id="5.4.99.25"/>
    </reaction>
</comment>
<evidence type="ECO:0000256" key="2">
    <source>
        <dbReference type="ARBA" id="ARBA00005642"/>
    </source>
</evidence>
<evidence type="ECO:0000313" key="9">
    <source>
        <dbReference type="Proteomes" id="UP001056093"/>
    </source>
</evidence>
<feature type="domain" description="tRNA pseudouridylate synthase B C-terminal" evidence="7">
    <location>
        <begin position="189"/>
        <end position="230"/>
    </location>
</feature>
<dbReference type="HAMAP" id="MF_01080">
    <property type="entry name" value="TruB_bact"/>
    <property type="match status" value="1"/>
</dbReference>
<protein>
    <recommendedName>
        <fullName evidence="5">tRNA pseudouridine synthase B</fullName>
        <ecNumber evidence="5">5.4.99.25</ecNumber>
    </recommendedName>
    <alternativeName>
        <fullName evidence="5">tRNA pseudouridine(55) synthase</fullName>
        <shortName evidence="5">Psi55 synthase</shortName>
    </alternativeName>
    <alternativeName>
        <fullName evidence="5">tRNA pseudouridylate synthase</fullName>
    </alternativeName>
    <alternativeName>
        <fullName evidence="5">tRNA-uridine isomerase</fullName>
    </alternativeName>
</protein>
<dbReference type="EMBL" id="CP097122">
    <property type="protein sequence ID" value="USS92260.1"/>
    <property type="molecule type" value="Genomic_DNA"/>
</dbReference>
<evidence type="ECO:0000259" key="6">
    <source>
        <dbReference type="Pfam" id="PF01509"/>
    </source>
</evidence>
<dbReference type="Pfam" id="PF16198">
    <property type="entry name" value="TruB_C_2"/>
    <property type="match status" value="1"/>
</dbReference>
<dbReference type="PANTHER" id="PTHR13767:SF2">
    <property type="entry name" value="PSEUDOURIDYLATE SYNTHASE TRUB1"/>
    <property type="match status" value="1"/>
</dbReference>
<comment type="similarity">
    <text evidence="2 5">Belongs to the pseudouridine synthase TruB family. Type 1 subfamily.</text>
</comment>
<keyword evidence="4 5" id="KW-0413">Isomerase</keyword>
<keyword evidence="9" id="KW-1185">Reference proteome</keyword>
<dbReference type="EC" id="5.4.99.25" evidence="5"/>
<proteinExistence type="inferred from homology"/>
<dbReference type="InterPro" id="IPR020103">
    <property type="entry name" value="PsdUridine_synth_cat_dom_sf"/>
</dbReference>
<dbReference type="NCBIfam" id="TIGR00431">
    <property type="entry name" value="TruB"/>
    <property type="match status" value="1"/>
</dbReference>
<feature type="active site" description="Nucleophile" evidence="5">
    <location>
        <position position="47"/>
    </location>
</feature>
<comment type="function">
    <text evidence="5">Responsible for synthesis of pseudouridine from uracil-55 in the psi GC loop of transfer RNAs.</text>
</comment>
<organism evidence="8 9">
    <name type="scientific">Fructobacillus americanaquae</name>
    <dbReference type="NCBI Taxonomy" id="2940302"/>
    <lineage>
        <taxon>Bacteria</taxon>
        <taxon>Bacillati</taxon>
        <taxon>Bacillota</taxon>
        <taxon>Bacilli</taxon>
        <taxon>Lactobacillales</taxon>
        <taxon>Lactobacillaceae</taxon>
        <taxon>Fructobacillus</taxon>
    </lineage>
</organism>
<sequence length="310" mass="34539">MMAIEKHPELSGLLVVNKPKEMTSFGVVARLRRITGQKKIGHAGTLDPNVEGVLVVALGKATKLIDLLQSRPKTYTGTVTFGYATESQDADGAVVVQRPLTTAIDQSQLNTARADLTGDIIQIPPIYSAVKVNGKRLYEYARAGEKVELPKREATIYRFDQTSPLTWVEGQPYQQMDFLAQVSKGTYIRTLAYDLGQKLGLPATMTALKRTAGSGFTIDQAVLLDDLLAMDYPKILTQVHSLESVLTWPKKLLTQEEIFAVKNGQKIPASSWPQNDVGYYQVYDQDRLLAVYAFDADQNVWRSRYFFAQN</sequence>
<dbReference type="Pfam" id="PF01509">
    <property type="entry name" value="TruB_N"/>
    <property type="match status" value="1"/>
</dbReference>
<dbReference type="InterPro" id="IPR032819">
    <property type="entry name" value="TruB_C"/>
</dbReference>